<keyword evidence="2" id="KW-0012">Acyltransferase</keyword>
<evidence type="ECO:0000259" key="3">
    <source>
        <dbReference type="PROSITE" id="PS51186"/>
    </source>
</evidence>
<dbReference type="CDD" id="cd04301">
    <property type="entry name" value="NAT_SF"/>
    <property type="match status" value="1"/>
</dbReference>
<dbReference type="InterPro" id="IPR050832">
    <property type="entry name" value="Bact_Acetyltransf"/>
</dbReference>
<dbReference type="InterPro" id="IPR000182">
    <property type="entry name" value="GNAT_dom"/>
</dbReference>
<organism evidence="4 5">
    <name type="scientific">Pokkaliibacter plantistimulans</name>
    <dbReference type="NCBI Taxonomy" id="1635171"/>
    <lineage>
        <taxon>Bacteria</taxon>
        <taxon>Pseudomonadati</taxon>
        <taxon>Pseudomonadota</taxon>
        <taxon>Gammaproteobacteria</taxon>
        <taxon>Oceanospirillales</taxon>
        <taxon>Balneatrichaceae</taxon>
        <taxon>Pokkaliibacter</taxon>
    </lineage>
</organism>
<feature type="domain" description="N-acetyltransferase" evidence="3">
    <location>
        <begin position="1"/>
        <end position="161"/>
    </location>
</feature>
<protein>
    <recommendedName>
        <fullName evidence="3">N-acetyltransferase domain-containing protein</fullName>
    </recommendedName>
</protein>
<evidence type="ECO:0000256" key="2">
    <source>
        <dbReference type="ARBA" id="ARBA00023315"/>
    </source>
</evidence>
<dbReference type="Proteomes" id="UP000248090">
    <property type="component" value="Unassembled WGS sequence"/>
</dbReference>
<reference evidence="4 5" key="1">
    <citation type="submission" date="2015-03" db="EMBL/GenBank/DDBJ databases">
        <authorList>
            <person name="Krishnan R."/>
            <person name="Midha S."/>
            <person name="Patil P.B."/>
            <person name="Rameshkumar N."/>
        </authorList>
    </citation>
    <scope>NUCLEOTIDE SEQUENCE [LARGE SCALE GENOMIC DNA]</scope>
    <source>
        <strain evidence="4 5">L1E11</strain>
    </source>
</reference>
<evidence type="ECO:0000313" key="5">
    <source>
        <dbReference type="Proteomes" id="UP000248090"/>
    </source>
</evidence>
<gene>
    <name evidence="4" type="ORF">WH50_13760</name>
</gene>
<dbReference type="Gene3D" id="3.40.630.30">
    <property type="match status" value="1"/>
</dbReference>
<sequence>MRVDRATHQDVPVLCELLAQLFSQELEFQPDREAQRRGLLQILDNPGCGLILVLRLQRAEESEQLEQPKQPEQVIGMVNLLFTISTALGERVALLEDMIIDRHHRQQGAGAQLLEAAISQAQQAGCRRITLLTDEDNLKAQQFYGRQGFTVSTMKPMRRML</sequence>
<proteinExistence type="predicted"/>
<evidence type="ECO:0000256" key="1">
    <source>
        <dbReference type="ARBA" id="ARBA00022679"/>
    </source>
</evidence>
<comment type="caution">
    <text evidence="4">The sequence shown here is derived from an EMBL/GenBank/DDBJ whole genome shotgun (WGS) entry which is preliminary data.</text>
</comment>
<keyword evidence="1" id="KW-0808">Transferase</keyword>
<dbReference type="PROSITE" id="PS51186">
    <property type="entry name" value="GNAT"/>
    <property type="match status" value="1"/>
</dbReference>
<keyword evidence="5" id="KW-1185">Reference proteome</keyword>
<name>A0ABX5LVL5_9GAMM</name>
<dbReference type="EMBL" id="LAPT01000067">
    <property type="protein sequence ID" value="PXF30715.1"/>
    <property type="molecule type" value="Genomic_DNA"/>
</dbReference>
<evidence type="ECO:0000313" key="4">
    <source>
        <dbReference type="EMBL" id="PXF30715.1"/>
    </source>
</evidence>
<dbReference type="SUPFAM" id="SSF55729">
    <property type="entry name" value="Acyl-CoA N-acyltransferases (Nat)"/>
    <property type="match status" value="1"/>
</dbReference>
<dbReference type="Pfam" id="PF00583">
    <property type="entry name" value="Acetyltransf_1"/>
    <property type="match status" value="1"/>
</dbReference>
<dbReference type="PANTHER" id="PTHR43877">
    <property type="entry name" value="AMINOALKYLPHOSPHONATE N-ACETYLTRANSFERASE-RELATED-RELATED"/>
    <property type="match status" value="1"/>
</dbReference>
<dbReference type="InterPro" id="IPR016181">
    <property type="entry name" value="Acyl_CoA_acyltransferase"/>
</dbReference>
<accession>A0ABX5LVL5</accession>
<dbReference type="PANTHER" id="PTHR43877:SF1">
    <property type="entry name" value="ACETYLTRANSFERASE"/>
    <property type="match status" value="1"/>
</dbReference>